<evidence type="ECO:0000256" key="1">
    <source>
        <dbReference type="SAM" id="Phobius"/>
    </source>
</evidence>
<organism evidence="2 3">
    <name type="scientific">Paralabilibaculum antarcticum</name>
    <dbReference type="NCBI Taxonomy" id="2912572"/>
    <lineage>
        <taxon>Bacteria</taxon>
        <taxon>Pseudomonadati</taxon>
        <taxon>Bacteroidota</taxon>
        <taxon>Bacteroidia</taxon>
        <taxon>Marinilabiliales</taxon>
        <taxon>Marinifilaceae</taxon>
        <taxon>Paralabilibaculum</taxon>
    </lineage>
</organism>
<gene>
    <name evidence="2" type="ORF">L3049_16860</name>
</gene>
<dbReference type="PANTHER" id="PTHR32309">
    <property type="entry name" value="TYROSINE-PROTEIN KINASE"/>
    <property type="match status" value="1"/>
</dbReference>
<evidence type="ECO:0008006" key="4">
    <source>
        <dbReference type="Google" id="ProtNLM"/>
    </source>
</evidence>
<dbReference type="InterPro" id="IPR027417">
    <property type="entry name" value="P-loop_NTPase"/>
</dbReference>
<evidence type="ECO:0000313" key="3">
    <source>
        <dbReference type="Proteomes" id="UP001528920"/>
    </source>
</evidence>
<keyword evidence="1" id="KW-0812">Transmembrane</keyword>
<evidence type="ECO:0000313" key="2">
    <source>
        <dbReference type="EMBL" id="MDE5419665.1"/>
    </source>
</evidence>
<dbReference type="InterPro" id="IPR050445">
    <property type="entry name" value="Bact_polysacc_biosynth/exp"/>
</dbReference>
<feature type="transmembrane region" description="Helical" evidence="1">
    <location>
        <begin position="452"/>
        <end position="475"/>
    </location>
</feature>
<dbReference type="Proteomes" id="UP001528920">
    <property type="component" value="Unassembled WGS sequence"/>
</dbReference>
<keyword evidence="3" id="KW-1185">Reference proteome</keyword>
<keyword evidence="1" id="KW-1133">Transmembrane helix</keyword>
<dbReference type="SUPFAM" id="SSF52540">
    <property type="entry name" value="P-loop containing nucleoside triphosphate hydrolases"/>
    <property type="match status" value="1"/>
</dbReference>
<dbReference type="RefSeq" id="WP_275110994.1">
    <property type="nucleotide sequence ID" value="NZ_JAKJSC010000005.1"/>
</dbReference>
<accession>A0ABT5VW61</accession>
<protein>
    <recommendedName>
        <fullName evidence="4">Tyrosine kinase G-rich domain-containing protein</fullName>
    </recommendedName>
</protein>
<proteinExistence type="predicted"/>
<reference evidence="2 3" key="1">
    <citation type="submission" date="2022-01" db="EMBL/GenBank/DDBJ databases">
        <title>Labilibaculum sp. nov, a marine bacterium isolated from Antarctica.</title>
        <authorList>
            <person name="Dai W."/>
        </authorList>
    </citation>
    <scope>NUCLEOTIDE SEQUENCE [LARGE SCALE GENOMIC DNA]</scope>
    <source>
        <strain evidence="2 3">DW002</strain>
    </source>
</reference>
<name>A0ABT5VW61_9BACT</name>
<dbReference type="PANTHER" id="PTHR32309:SF13">
    <property type="entry name" value="FERRIC ENTEROBACTIN TRANSPORT PROTEIN FEPE"/>
    <property type="match status" value="1"/>
</dbReference>
<dbReference type="EMBL" id="JAKJSC010000005">
    <property type="protein sequence ID" value="MDE5419665.1"/>
    <property type="molecule type" value="Genomic_DNA"/>
</dbReference>
<sequence length="714" mass="82487">MVCVVFFLTQDQPKLYDSSTRIYTGIATGSSIVSLEESKLDLFGTRIAFDNLINLVRTKTTIEEVSLRLFTKHMLLDGPKSDVILPEHYKLLMETVPEKVKALIVQNNPEKTYQNLLEYKNTDHTNFIYELIHLGHRHYSTKEILKEIKVARVQSSDMVKISFNSDDPGVCANTLELINEVFVRVYSDIKVNQSDAVVGYFQKEIDNAESNLNYAEEELVEFNKKYNIINYYEQTRHIASEKEQFDLTYTEIQMKHMAVVSVLKLLEKKMTRNERRRVNSNEMLALRETLSDIKHQVWMLTNSSPIEEIKTEANSLKLIELKKQEAVIEDKLGELVDAQYRFDNSKEGIAGNSILERWLEKMIEFESSKAQLEVGNEIKKDFDKLFESYAPLGATMKRLERKINVAEQKYLSLLESLNKAKLKQQNIELNSNLKIVTPPFFPIEARASKRKFLIIIAFMIGFVIPAFIIIVLEFIDTSIKTVARAEDAIGYKVLAMFPNLLHPNKNLDVDFVKKRTLEIMIRKLLLLKSAARGDNQPVQMTLFSNQKGEGKSFVFDLLVNKLNDLGYKCLYLTHNNIEPKASDVRKSYEITPMFHRAKTISQLVGYDIKKEDYDYVFVEIPDVMKNTYPVELVGESDYAIMMVRANRAWSSADVNSLNDFKSVAKKDTIQILLNGVELTEMENILGDLPKKRSYFRRFIKNALRLRFYTKTNIS</sequence>
<keyword evidence="1" id="KW-0472">Membrane</keyword>
<comment type="caution">
    <text evidence="2">The sequence shown here is derived from an EMBL/GenBank/DDBJ whole genome shotgun (WGS) entry which is preliminary data.</text>
</comment>